<evidence type="ECO:0000313" key="2">
    <source>
        <dbReference type="Proteomes" id="UP000324222"/>
    </source>
</evidence>
<keyword evidence="2" id="KW-1185">Reference proteome</keyword>
<comment type="caution">
    <text evidence="1">The sequence shown here is derived from an EMBL/GenBank/DDBJ whole genome shotgun (WGS) entry which is preliminary data.</text>
</comment>
<name>A0A5B7G3T6_PORTR</name>
<gene>
    <name evidence="1" type="ORF">E2C01_045682</name>
</gene>
<dbReference type="AlphaFoldDB" id="A0A5B7G3T6"/>
<reference evidence="1 2" key="1">
    <citation type="submission" date="2019-05" db="EMBL/GenBank/DDBJ databases">
        <title>Another draft genome of Portunus trituberculatus and its Hox gene families provides insights of decapod evolution.</title>
        <authorList>
            <person name="Jeong J.-H."/>
            <person name="Song I."/>
            <person name="Kim S."/>
            <person name="Choi T."/>
            <person name="Kim D."/>
            <person name="Ryu S."/>
            <person name="Kim W."/>
        </authorList>
    </citation>
    <scope>NUCLEOTIDE SEQUENCE [LARGE SCALE GENOMIC DNA]</scope>
    <source>
        <tissue evidence="1">Muscle</tissue>
    </source>
</reference>
<sequence>MNKRTFQEDHKKIIKKFSFPHGTVDTWNGLSDEIVTTKSVHKFN</sequence>
<dbReference type="Proteomes" id="UP000324222">
    <property type="component" value="Unassembled WGS sequence"/>
</dbReference>
<organism evidence="1 2">
    <name type="scientific">Portunus trituberculatus</name>
    <name type="common">Swimming crab</name>
    <name type="synonym">Neptunus trituberculatus</name>
    <dbReference type="NCBI Taxonomy" id="210409"/>
    <lineage>
        <taxon>Eukaryota</taxon>
        <taxon>Metazoa</taxon>
        <taxon>Ecdysozoa</taxon>
        <taxon>Arthropoda</taxon>
        <taxon>Crustacea</taxon>
        <taxon>Multicrustacea</taxon>
        <taxon>Malacostraca</taxon>
        <taxon>Eumalacostraca</taxon>
        <taxon>Eucarida</taxon>
        <taxon>Decapoda</taxon>
        <taxon>Pleocyemata</taxon>
        <taxon>Brachyura</taxon>
        <taxon>Eubrachyura</taxon>
        <taxon>Portunoidea</taxon>
        <taxon>Portunidae</taxon>
        <taxon>Portuninae</taxon>
        <taxon>Portunus</taxon>
    </lineage>
</organism>
<protein>
    <submittedName>
        <fullName evidence="1">Uncharacterized protein</fullName>
    </submittedName>
</protein>
<evidence type="ECO:0000313" key="1">
    <source>
        <dbReference type="EMBL" id="MPC51828.1"/>
    </source>
</evidence>
<proteinExistence type="predicted"/>
<dbReference type="EMBL" id="VSRR010010440">
    <property type="protein sequence ID" value="MPC51828.1"/>
    <property type="molecule type" value="Genomic_DNA"/>
</dbReference>
<accession>A0A5B7G3T6</accession>